<dbReference type="Proteomes" id="UP000215563">
    <property type="component" value="Unassembled WGS sequence"/>
</dbReference>
<evidence type="ECO:0000313" key="2">
    <source>
        <dbReference type="EMBL" id="OXM45423.1"/>
    </source>
</evidence>
<protein>
    <submittedName>
        <fullName evidence="2">GNAT family N-acetyltransferase</fullName>
    </submittedName>
</protein>
<dbReference type="PROSITE" id="PS51186">
    <property type="entry name" value="GNAT"/>
    <property type="match status" value="1"/>
</dbReference>
<name>A0A229RFH6_AMYAL</name>
<evidence type="ECO:0000313" key="3">
    <source>
        <dbReference type="Proteomes" id="UP000215563"/>
    </source>
</evidence>
<dbReference type="InterPro" id="IPR000182">
    <property type="entry name" value="GNAT_dom"/>
</dbReference>
<dbReference type="Pfam" id="PF00583">
    <property type="entry name" value="Acetyltransf_1"/>
    <property type="match status" value="1"/>
</dbReference>
<dbReference type="EMBL" id="NMQU01000104">
    <property type="protein sequence ID" value="OXM45423.1"/>
    <property type="molecule type" value="Genomic_DNA"/>
</dbReference>
<comment type="caution">
    <text evidence="2">The sequence shown here is derived from an EMBL/GenBank/DDBJ whole genome shotgun (WGS) entry which is preliminary data.</text>
</comment>
<keyword evidence="3" id="KW-1185">Reference proteome</keyword>
<dbReference type="CDD" id="cd04301">
    <property type="entry name" value="NAT_SF"/>
    <property type="match status" value="1"/>
</dbReference>
<feature type="domain" description="N-acetyltransferase" evidence="1">
    <location>
        <begin position="30"/>
        <end position="178"/>
    </location>
</feature>
<dbReference type="OrthoDB" id="3637113at2"/>
<dbReference type="RefSeq" id="WP_020635405.1">
    <property type="nucleotide sequence ID" value="NZ_KB913032.1"/>
</dbReference>
<evidence type="ECO:0000259" key="1">
    <source>
        <dbReference type="PROSITE" id="PS51186"/>
    </source>
</evidence>
<sequence>MDGDTGVVRVELRDGRAVSVGRLRPDDAAALGKAITEADRETLYRRFCGAPPRVTPRLLAYLTELDFERRYALVARDGTGEGVAIARYEATREEGVAEIAVVVLPGWRRVGLASALVRMLGEAALRHGFDRFTATYLADNRPVAELLEEAGARQVIASGIANASVGLTLEAPREQGEG</sequence>
<dbReference type="SUPFAM" id="SSF55729">
    <property type="entry name" value="Acyl-CoA N-acyltransferases (Nat)"/>
    <property type="match status" value="1"/>
</dbReference>
<organism evidence="2 3">
    <name type="scientific">Amycolatopsis alba DSM 44262</name>
    <dbReference type="NCBI Taxonomy" id="1125972"/>
    <lineage>
        <taxon>Bacteria</taxon>
        <taxon>Bacillati</taxon>
        <taxon>Actinomycetota</taxon>
        <taxon>Actinomycetes</taxon>
        <taxon>Pseudonocardiales</taxon>
        <taxon>Pseudonocardiaceae</taxon>
        <taxon>Amycolatopsis</taxon>
    </lineage>
</organism>
<dbReference type="AlphaFoldDB" id="A0A229RFH6"/>
<dbReference type="GO" id="GO:0016747">
    <property type="term" value="F:acyltransferase activity, transferring groups other than amino-acyl groups"/>
    <property type="evidence" value="ECO:0007669"/>
    <property type="project" value="InterPro"/>
</dbReference>
<dbReference type="Gene3D" id="3.40.630.30">
    <property type="match status" value="1"/>
</dbReference>
<accession>A0A229RFH6</accession>
<proteinExistence type="predicted"/>
<gene>
    <name evidence="2" type="ORF">CFP75_31235</name>
</gene>
<keyword evidence="2" id="KW-0808">Transferase</keyword>
<reference evidence="2 3" key="1">
    <citation type="submission" date="2017-07" db="EMBL/GenBank/DDBJ databases">
        <title>Amycolatopsis alba DSM 44262 Genome sequencing and assembly.</title>
        <authorList>
            <person name="Kaur N."/>
            <person name="Mayilraj S."/>
        </authorList>
    </citation>
    <scope>NUCLEOTIDE SEQUENCE [LARGE SCALE GENOMIC DNA]</scope>
    <source>
        <strain evidence="2 3">DSM 44262</strain>
    </source>
</reference>
<dbReference type="InterPro" id="IPR016181">
    <property type="entry name" value="Acyl_CoA_acyltransferase"/>
</dbReference>